<sequence length="272" mass="30888">MPQRVGPVLMVGSGVACAKPEKGALRWTLTSGQGDNCKLLHSVQVSALIHPRSMIIRIFLYHSRRNEMREKNIKWKQLPGKKNRKEWPFSHWAKIFPIPFGKIYQYQMQRNNSVSRTRKRATERRFPRSTRLIRLVRCFPMNSCGAVMTRWCAQSKGHLAGPSSSSLPPPPPSSSSSGNPLATIWFCSRQAFRPEASRSSKRPPLFPTGIRRTIGKWVECGGESWKSAHLWWSSWSKTEVGAADWNATNFCIKIAQGEGVAQWVEENESCFT</sequence>
<organism evidence="1 2">
    <name type="scientific">Trichinella patagoniensis</name>
    <dbReference type="NCBI Taxonomy" id="990121"/>
    <lineage>
        <taxon>Eukaryota</taxon>
        <taxon>Metazoa</taxon>
        <taxon>Ecdysozoa</taxon>
        <taxon>Nematoda</taxon>
        <taxon>Enoplea</taxon>
        <taxon>Dorylaimia</taxon>
        <taxon>Trichinellida</taxon>
        <taxon>Trichinellidae</taxon>
        <taxon>Trichinella</taxon>
    </lineage>
</organism>
<dbReference type="AlphaFoldDB" id="A0A0V0ZFZ7"/>
<dbReference type="EMBL" id="JYDQ01000200">
    <property type="protein sequence ID" value="KRY11294.1"/>
    <property type="molecule type" value="Genomic_DNA"/>
</dbReference>
<dbReference type="PROSITE" id="PS51257">
    <property type="entry name" value="PROKAR_LIPOPROTEIN"/>
    <property type="match status" value="1"/>
</dbReference>
<evidence type="ECO:0000313" key="2">
    <source>
        <dbReference type="Proteomes" id="UP000054783"/>
    </source>
</evidence>
<comment type="caution">
    <text evidence="1">The sequence shown here is derived from an EMBL/GenBank/DDBJ whole genome shotgun (WGS) entry which is preliminary data.</text>
</comment>
<proteinExistence type="predicted"/>
<protein>
    <submittedName>
        <fullName evidence="1">Uncharacterized protein</fullName>
    </submittedName>
</protein>
<evidence type="ECO:0000313" key="1">
    <source>
        <dbReference type="EMBL" id="KRY11294.1"/>
    </source>
</evidence>
<gene>
    <name evidence="1" type="ORF">T12_7084</name>
</gene>
<reference evidence="1 2" key="1">
    <citation type="submission" date="2015-01" db="EMBL/GenBank/DDBJ databases">
        <title>Evolution of Trichinella species and genotypes.</title>
        <authorList>
            <person name="Korhonen P.K."/>
            <person name="Edoardo P."/>
            <person name="Giuseppe L.R."/>
            <person name="Gasser R.B."/>
        </authorList>
    </citation>
    <scope>NUCLEOTIDE SEQUENCE [LARGE SCALE GENOMIC DNA]</scope>
    <source>
        <strain evidence="1">ISS2496</strain>
    </source>
</reference>
<keyword evidence="2" id="KW-1185">Reference proteome</keyword>
<accession>A0A0V0ZFZ7</accession>
<dbReference type="OrthoDB" id="5921231at2759"/>
<name>A0A0V0ZFZ7_9BILA</name>
<dbReference type="Proteomes" id="UP000054783">
    <property type="component" value="Unassembled WGS sequence"/>
</dbReference>